<feature type="compositionally biased region" description="Polar residues" evidence="4">
    <location>
        <begin position="327"/>
        <end position="343"/>
    </location>
</feature>
<dbReference type="CDD" id="cd11660">
    <property type="entry name" value="SANT_TRF"/>
    <property type="match status" value="1"/>
</dbReference>
<gene>
    <name evidence="6" type="ORF">Syun_017937</name>
</gene>
<dbReference type="SMART" id="SM00249">
    <property type="entry name" value="PHD"/>
    <property type="match status" value="1"/>
</dbReference>
<comment type="caution">
    <text evidence="6">The sequence shown here is derived from an EMBL/GenBank/DDBJ whole genome shotgun (WGS) entry which is preliminary data.</text>
</comment>
<accession>A0AAP0IS03</accession>
<evidence type="ECO:0000313" key="6">
    <source>
        <dbReference type="EMBL" id="KAK9120320.1"/>
    </source>
</evidence>
<dbReference type="InterPro" id="IPR009057">
    <property type="entry name" value="Homeodomain-like_sf"/>
</dbReference>
<dbReference type="GO" id="GO:0008270">
    <property type="term" value="F:zinc ion binding"/>
    <property type="evidence" value="ECO:0007669"/>
    <property type="project" value="UniProtKB-KW"/>
</dbReference>
<proteinExistence type="predicted"/>
<feature type="compositionally biased region" description="Basic and acidic residues" evidence="4">
    <location>
        <begin position="311"/>
        <end position="325"/>
    </location>
</feature>
<feature type="compositionally biased region" description="Polar residues" evidence="4">
    <location>
        <begin position="220"/>
        <end position="229"/>
    </location>
</feature>
<dbReference type="SUPFAM" id="SSF46689">
    <property type="entry name" value="Homeodomain-like"/>
    <property type="match status" value="1"/>
</dbReference>
<protein>
    <recommendedName>
        <fullName evidence="5">Zinc finger PHD-type domain-containing protein</fullName>
    </recommendedName>
</protein>
<dbReference type="PANTHER" id="PTHR47863">
    <property type="entry name" value="RING/FYVE/PHD ZINC FINGER SUPERFAMILY PROTEIN"/>
    <property type="match status" value="1"/>
</dbReference>
<keyword evidence="7" id="KW-1185">Reference proteome</keyword>
<dbReference type="PANTHER" id="PTHR47863:SF4">
    <property type="entry name" value="RING_FYVE_PHD ZINC FINGER SUPERFAMILY PROTEIN"/>
    <property type="match status" value="1"/>
</dbReference>
<organism evidence="6 7">
    <name type="scientific">Stephania yunnanensis</name>
    <dbReference type="NCBI Taxonomy" id="152371"/>
    <lineage>
        <taxon>Eukaryota</taxon>
        <taxon>Viridiplantae</taxon>
        <taxon>Streptophyta</taxon>
        <taxon>Embryophyta</taxon>
        <taxon>Tracheophyta</taxon>
        <taxon>Spermatophyta</taxon>
        <taxon>Magnoliopsida</taxon>
        <taxon>Ranunculales</taxon>
        <taxon>Menispermaceae</taxon>
        <taxon>Menispermoideae</taxon>
        <taxon>Cissampelideae</taxon>
        <taxon>Stephania</taxon>
    </lineage>
</organism>
<dbReference type="SUPFAM" id="SSF57903">
    <property type="entry name" value="FYVE/PHD zinc finger"/>
    <property type="match status" value="1"/>
</dbReference>
<dbReference type="Gene3D" id="3.30.40.10">
    <property type="entry name" value="Zinc/RING finger domain, C3HC4 (zinc finger)"/>
    <property type="match status" value="1"/>
</dbReference>
<evidence type="ECO:0000256" key="4">
    <source>
        <dbReference type="SAM" id="MobiDB-lite"/>
    </source>
</evidence>
<evidence type="ECO:0000256" key="2">
    <source>
        <dbReference type="ARBA" id="ARBA00022771"/>
    </source>
</evidence>
<feature type="domain" description="Zinc finger PHD-type" evidence="5">
    <location>
        <begin position="370"/>
        <end position="415"/>
    </location>
</feature>
<feature type="region of interest" description="Disordered" evidence="4">
    <location>
        <begin position="216"/>
        <end position="235"/>
    </location>
</feature>
<evidence type="ECO:0000256" key="3">
    <source>
        <dbReference type="ARBA" id="ARBA00022833"/>
    </source>
</evidence>
<reference evidence="6 7" key="1">
    <citation type="submission" date="2024-01" db="EMBL/GenBank/DDBJ databases">
        <title>Genome assemblies of Stephania.</title>
        <authorList>
            <person name="Yang L."/>
        </authorList>
    </citation>
    <scope>NUCLEOTIDE SEQUENCE [LARGE SCALE GENOMIC DNA]</scope>
    <source>
        <strain evidence="6">YNDBR</strain>
        <tissue evidence="6">Leaf</tissue>
    </source>
</reference>
<keyword evidence="1" id="KW-0479">Metal-binding</keyword>
<dbReference type="InterPro" id="IPR013083">
    <property type="entry name" value="Znf_RING/FYVE/PHD"/>
</dbReference>
<dbReference type="AlphaFoldDB" id="A0AAP0IS03"/>
<keyword evidence="3" id="KW-0862">Zinc</keyword>
<name>A0AAP0IS03_9MAGN</name>
<evidence type="ECO:0000313" key="7">
    <source>
        <dbReference type="Proteomes" id="UP001420932"/>
    </source>
</evidence>
<evidence type="ECO:0000259" key="5">
    <source>
        <dbReference type="SMART" id="SM00249"/>
    </source>
</evidence>
<feature type="region of interest" description="Disordered" evidence="4">
    <location>
        <begin position="307"/>
        <end position="343"/>
    </location>
</feature>
<evidence type="ECO:0000256" key="1">
    <source>
        <dbReference type="ARBA" id="ARBA00022723"/>
    </source>
</evidence>
<sequence>METSTCCCLERQLPWVWIVEALAEFEPVDASLLAGVASTVGELPPNSWCRNARERIAFRHLKDLVGTIDEASTSNSSISLSEGVEHVLLRLHKQMVSAAANGATSERELLRSDVSRFILHKRAILPKSALLQLKDQIGKAGQVSSNFIKEISGLDSGSPVDAKTQDAILPSVERETNVCMKKENIRGGSRKNHLAAKRISKNASTYRKKRTSKKAELASMENNENSVSHFPNKGKLPAAINEANESSKDPTLQDLQESAILVADTDTDDSTLPIAKRIKLSTNKNDPKSNNLKMAENEAQILDVSSSEGLHSNEHVDRADDHCTEPEATNTKASHLDKPSSSAPVEEITNVAVSFENVLNQDSDRTDRHFCIKCNGGGQLLICSVNGCSLAVHKSCVASAGSFDEAGKFSCPFCSLAQTVAAYCEVKRKVALVKEKAALARSGLFKFMSTGHFHREQSSENTSMEDLNQPKVVGDINDINETDILQLKKKMSNQCKPGSKHQQEMEVDFDFANGGAFHMGASISISNEKKDISHNREQVMADENHKDARNFIIQEPPEPSTKSCGDDFRLENEGRAVINQETLKASVKNNEEKMMEDERPQSPATIWKEIERGVPTGTNANTSCVGAAIDQDHASVEKENAMLRLNEEPIKAYASVETENAAPQQNEEVINVHVSVEMENADLRQNEEPAHGPPSVQNLGLAEASASESDDSTSYVFRRQQRRVIHHANRSSPHSRRQKIPWTTEEEGVRRFSSTDGKNMPWKKILLYGQDVFMGSRTSIDLKDKWRNILSKEGRKALE</sequence>
<dbReference type="Gene3D" id="1.10.246.220">
    <property type="match status" value="1"/>
</dbReference>
<dbReference type="EMBL" id="JBBNAF010000008">
    <property type="protein sequence ID" value="KAK9120320.1"/>
    <property type="molecule type" value="Genomic_DNA"/>
</dbReference>
<dbReference type="Proteomes" id="UP001420932">
    <property type="component" value="Unassembled WGS sequence"/>
</dbReference>
<dbReference type="InterPro" id="IPR011011">
    <property type="entry name" value="Znf_FYVE_PHD"/>
</dbReference>
<keyword evidence="2" id="KW-0863">Zinc-finger</keyword>
<dbReference type="InterPro" id="IPR001965">
    <property type="entry name" value="Znf_PHD"/>
</dbReference>